<evidence type="ECO:0000313" key="1">
    <source>
        <dbReference type="EMBL" id="KAK3700526.1"/>
    </source>
</evidence>
<reference evidence="1" key="1">
    <citation type="submission" date="2023-07" db="EMBL/GenBank/DDBJ databases">
        <title>Black Yeasts Isolated from many extreme environments.</title>
        <authorList>
            <person name="Coleine C."/>
            <person name="Stajich J.E."/>
            <person name="Selbmann L."/>
        </authorList>
    </citation>
    <scope>NUCLEOTIDE SEQUENCE</scope>
    <source>
        <strain evidence="1">CCFEE 5714</strain>
    </source>
</reference>
<accession>A0ACC3MQW1</accession>
<comment type="caution">
    <text evidence="1">The sequence shown here is derived from an EMBL/GenBank/DDBJ whole genome shotgun (WGS) entry which is preliminary data.</text>
</comment>
<gene>
    <name evidence="1" type="ORF">LTR37_015927</name>
</gene>
<evidence type="ECO:0000313" key="2">
    <source>
        <dbReference type="Proteomes" id="UP001281147"/>
    </source>
</evidence>
<name>A0ACC3MQW1_9PEZI</name>
<keyword evidence="2" id="KW-1185">Reference proteome</keyword>
<dbReference type="EMBL" id="JAUTXU010000184">
    <property type="protein sequence ID" value="KAK3700526.1"/>
    <property type="molecule type" value="Genomic_DNA"/>
</dbReference>
<organism evidence="1 2">
    <name type="scientific">Vermiconidia calcicola</name>
    <dbReference type="NCBI Taxonomy" id="1690605"/>
    <lineage>
        <taxon>Eukaryota</taxon>
        <taxon>Fungi</taxon>
        <taxon>Dikarya</taxon>
        <taxon>Ascomycota</taxon>
        <taxon>Pezizomycotina</taxon>
        <taxon>Dothideomycetes</taxon>
        <taxon>Dothideomycetidae</taxon>
        <taxon>Mycosphaerellales</taxon>
        <taxon>Extremaceae</taxon>
        <taxon>Vermiconidia</taxon>
    </lineage>
</organism>
<sequence length="182" mass="21088">MEHLHSKIVVHRDIKPRNFLTGLGLKGNEIYVTDFGLVTEYNTTCASTTAIAPHRPRLVAQSPRDDLESLGYMMVYFLKGKLPWQGLKALSNEEKQQAVMEQKMKIRPEDLCKGLPVEFVSYFRRVESLQHGLTPNYTELRQMIQRMAETHSVEFDCVFDWTVRLCEHQRYISTYCGKTSAQ</sequence>
<dbReference type="Proteomes" id="UP001281147">
    <property type="component" value="Unassembled WGS sequence"/>
</dbReference>
<proteinExistence type="predicted"/>
<protein>
    <submittedName>
        <fullName evidence="1">Uncharacterized protein</fullName>
    </submittedName>
</protein>